<gene>
    <name evidence="2" type="ORF">RDWZM_007777</name>
</gene>
<feature type="region of interest" description="Disordered" evidence="1">
    <location>
        <begin position="188"/>
        <end position="210"/>
    </location>
</feature>
<proteinExistence type="predicted"/>
<protein>
    <submittedName>
        <fullName evidence="2">Uncharacterized protein</fullName>
    </submittedName>
</protein>
<evidence type="ECO:0000256" key="1">
    <source>
        <dbReference type="SAM" id="MobiDB-lite"/>
    </source>
</evidence>
<evidence type="ECO:0000313" key="3">
    <source>
        <dbReference type="Proteomes" id="UP001142055"/>
    </source>
</evidence>
<comment type="caution">
    <text evidence="2">The sequence shown here is derived from an EMBL/GenBank/DDBJ whole genome shotgun (WGS) entry which is preliminary data.</text>
</comment>
<dbReference type="EMBL" id="JAPWDV010000003">
    <property type="protein sequence ID" value="KAJ6216620.1"/>
    <property type="molecule type" value="Genomic_DNA"/>
</dbReference>
<dbReference type="OMA" id="SHLDPME"/>
<reference evidence="2" key="1">
    <citation type="submission" date="2022-12" db="EMBL/GenBank/DDBJ databases">
        <title>Genome assemblies of Blomia tropicalis.</title>
        <authorList>
            <person name="Cui Y."/>
        </authorList>
    </citation>
    <scope>NUCLEOTIDE SEQUENCE</scope>
    <source>
        <tissue evidence="2">Adult mites</tissue>
    </source>
</reference>
<evidence type="ECO:0000313" key="2">
    <source>
        <dbReference type="EMBL" id="KAJ6216620.1"/>
    </source>
</evidence>
<dbReference type="AlphaFoldDB" id="A0A9Q0M3A4"/>
<name>A0A9Q0M3A4_BLOTA</name>
<dbReference type="Proteomes" id="UP001142055">
    <property type="component" value="Chromosome 3"/>
</dbReference>
<keyword evidence="3" id="KW-1185">Reference proteome</keyword>
<accession>A0A9Q0M3A4</accession>
<sequence>MEQEINLDEITDMNLLQNLLDQTEDIDDRKAIRGRIQELRSIERAKRDEKLDRLMNTREDMLKDRQKKAAEHKQRTLAMYDQMAKSAPAGGKKMMDIGFYQTGHITPPSSPSVQYEQKDVLIECKEAAENRKKKILAAYDAAARSAPAGATKVVDMEQLKRADLSNYQPPPKGDSAATFQMCGGIPKVSKGSQPNTPMTPGFPSGFAFPKPVEERVDPAQEIIRARQKEAEEQKKRMLAAYDYISKTGAGPKSVIVEELMRVNIS</sequence>
<organism evidence="2 3">
    <name type="scientific">Blomia tropicalis</name>
    <name type="common">Mite</name>
    <dbReference type="NCBI Taxonomy" id="40697"/>
    <lineage>
        <taxon>Eukaryota</taxon>
        <taxon>Metazoa</taxon>
        <taxon>Ecdysozoa</taxon>
        <taxon>Arthropoda</taxon>
        <taxon>Chelicerata</taxon>
        <taxon>Arachnida</taxon>
        <taxon>Acari</taxon>
        <taxon>Acariformes</taxon>
        <taxon>Sarcoptiformes</taxon>
        <taxon>Astigmata</taxon>
        <taxon>Glycyphagoidea</taxon>
        <taxon>Echimyopodidae</taxon>
        <taxon>Blomia</taxon>
    </lineage>
</organism>